<evidence type="ECO:0000313" key="3">
    <source>
        <dbReference type="EMBL" id="QEZ48586.1"/>
    </source>
</evidence>
<dbReference type="CDD" id="cd19481">
    <property type="entry name" value="RecA-like_protease"/>
    <property type="match status" value="1"/>
</dbReference>
<dbReference type="GO" id="GO:0005524">
    <property type="term" value="F:ATP binding"/>
    <property type="evidence" value="ECO:0007669"/>
    <property type="project" value="InterPro"/>
</dbReference>
<feature type="domain" description="AAA+ ATPase" evidence="2">
    <location>
        <begin position="492"/>
        <end position="623"/>
    </location>
</feature>
<dbReference type="SUPFAM" id="SSF52540">
    <property type="entry name" value="P-loop containing nucleoside triphosphate hydrolases"/>
    <property type="match status" value="2"/>
</dbReference>
<accession>A0A5P3VQ94</accession>
<evidence type="ECO:0000313" key="4">
    <source>
        <dbReference type="Proteomes" id="UP000325743"/>
    </source>
</evidence>
<feature type="domain" description="AAA+ ATPase" evidence="2">
    <location>
        <begin position="251"/>
        <end position="384"/>
    </location>
</feature>
<dbReference type="EMBL" id="CP032519">
    <property type="protein sequence ID" value="QEZ48586.1"/>
    <property type="molecule type" value="Genomic_DNA"/>
</dbReference>
<dbReference type="PRINTS" id="PR00830">
    <property type="entry name" value="ENDOLAPTASE"/>
</dbReference>
<gene>
    <name evidence="3" type="ORF">D2917_28375</name>
</gene>
<dbReference type="SMART" id="SM00382">
    <property type="entry name" value="AAA"/>
    <property type="match status" value="2"/>
</dbReference>
<dbReference type="Proteomes" id="UP000325743">
    <property type="component" value="Chromosome 2"/>
</dbReference>
<dbReference type="Gene3D" id="3.40.50.300">
    <property type="entry name" value="P-loop containing nucleotide triphosphate hydrolases"/>
    <property type="match status" value="2"/>
</dbReference>
<name>A0A5P3VQ94_9BURK</name>
<dbReference type="AlphaFoldDB" id="A0A5P3VQ94"/>
<dbReference type="InterPro" id="IPR050304">
    <property type="entry name" value="MT-severing_AAA_ATPase"/>
</dbReference>
<dbReference type="InterPro" id="IPR027417">
    <property type="entry name" value="P-loop_NTPase"/>
</dbReference>
<organism evidence="3 4">
    <name type="scientific">Cupriavidus oxalaticus</name>
    <dbReference type="NCBI Taxonomy" id="96344"/>
    <lineage>
        <taxon>Bacteria</taxon>
        <taxon>Pseudomonadati</taxon>
        <taxon>Pseudomonadota</taxon>
        <taxon>Betaproteobacteria</taxon>
        <taxon>Burkholderiales</taxon>
        <taxon>Burkholderiaceae</taxon>
        <taxon>Cupriavidus</taxon>
    </lineage>
</organism>
<dbReference type="GO" id="GO:0016887">
    <property type="term" value="F:ATP hydrolysis activity"/>
    <property type="evidence" value="ECO:0007669"/>
    <property type="project" value="InterPro"/>
</dbReference>
<proteinExistence type="inferred from homology"/>
<comment type="similarity">
    <text evidence="1">Belongs to the AAA ATPase family.</text>
</comment>
<protein>
    <submittedName>
        <fullName evidence="3">AAA family ATPase</fullName>
    </submittedName>
</protein>
<sequence>MLRRRRPHSSLTPQDVTPVVRLWLLRLLVPLGAHREFIQRAGFANDALAHVLGLGEYVDSEDLDFDVHLVRSRLRKLHQEIEGTYRDADGNMPIFLCSNIARLASLVGLSELDCSILAFVVMLKNERLLDDTADWLGSLSAAKVFQVLSVLLDYSEAEVRVALGPHGVLAQSGLVSVDRGCSMTLSGKLDLLSDTFADHIVSSDADPVCLLRDTVIPAGSAHLGLDDYRHVQASLQVLQPYLRRALSDGRKGVNVFVYGPPGTGKSQLAKVLARELGSELFEVASESGDGDPIDGERRLRAYRAAQSFFSQRRTLILFDEVEDVFNDGDGLFGRKSTAQTRKAWINRTLEANPVPTFWLSNTASGLDGAFLRRFDMVLELPVPPRKQRARIIERSCAGLLDVRGVDRVAESEELAPAIVTRAASVVQAIRQELGPEGAATAMELLICNTLEAQGHKPIARSDSGHLPGIYDPAFVHADADLAGLASGLARTRAGRLCLYGPPGTGKTAFGRWLAEQLEAPLHVLRASDLISKWVGESEQNIARAFRQAAQDAAVLLIDEVDSFLQDRRGAQRSWEVSLVNEMLTQMESFRGVFLASTNLMDDLDQAALRRFDLKVKFHYLKPGQAWELLSRQCEWLGLPAPSADLQARLGRLEMLTPGDFAAVMRQHGFRPLMSSSDLVAALEAECTVKDGIKSTIGFL</sequence>
<reference evidence="3 4" key="1">
    <citation type="submission" date="2018-09" db="EMBL/GenBank/DDBJ databases">
        <title>Complete genome sequence of Cupriavidus oxalaticus T2, a bacterium capable of phenol tolerance and degradation.</title>
        <authorList>
            <person name="Yan J."/>
        </authorList>
    </citation>
    <scope>NUCLEOTIDE SEQUENCE [LARGE SCALE GENOMIC DNA]</scope>
    <source>
        <strain evidence="3 4">T2</strain>
    </source>
</reference>
<dbReference type="PANTHER" id="PTHR23074">
    <property type="entry name" value="AAA DOMAIN-CONTAINING"/>
    <property type="match status" value="1"/>
</dbReference>
<dbReference type="InterPro" id="IPR003959">
    <property type="entry name" value="ATPase_AAA_core"/>
</dbReference>
<evidence type="ECO:0000256" key="1">
    <source>
        <dbReference type="ARBA" id="ARBA00006914"/>
    </source>
</evidence>
<evidence type="ECO:0000259" key="2">
    <source>
        <dbReference type="SMART" id="SM00382"/>
    </source>
</evidence>
<dbReference type="PANTHER" id="PTHR23074:SF17">
    <property type="entry name" value="FIDGETIN-LIKE PROTEIN 1"/>
    <property type="match status" value="1"/>
</dbReference>
<dbReference type="InterPro" id="IPR003593">
    <property type="entry name" value="AAA+_ATPase"/>
</dbReference>
<dbReference type="Pfam" id="PF00004">
    <property type="entry name" value="AAA"/>
    <property type="match status" value="2"/>
</dbReference>